<evidence type="ECO:0000256" key="3">
    <source>
        <dbReference type="SAM" id="MobiDB-lite"/>
    </source>
</evidence>
<reference evidence="5 6" key="1">
    <citation type="submission" date="2019-07" db="EMBL/GenBank/DDBJ databases">
        <title>Genomes of Cafeteria roenbergensis.</title>
        <authorList>
            <person name="Fischer M.G."/>
            <person name="Hackl T."/>
            <person name="Roman M."/>
        </authorList>
    </citation>
    <scope>NUCLEOTIDE SEQUENCE [LARGE SCALE GENOMIC DNA]</scope>
    <source>
        <strain evidence="5 6">Cflag</strain>
    </source>
</reference>
<dbReference type="Proteomes" id="UP000325113">
    <property type="component" value="Unassembled WGS sequence"/>
</dbReference>
<evidence type="ECO:0000313" key="5">
    <source>
        <dbReference type="EMBL" id="KAA0162944.1"/>
    </source>
</evidence>
<dbReference type="PANTHER" id="PTHR22850">
    <property type="entry name" value="WD40 REPEAT FAMILY"/>
    <property type="match status" value="1"/>
</dbReference>
<sequence>MASAADPACCDAGVYEAWRRNVPFTYDWLCSTFLEWGSLSADFLGVRPLSMAASLRLKAGGDPAKLAATSALVGKAGVAEADLVAKGAYMRGFVFATRTDAAFDASRGEWEGIPCWLTVADAVVQRPNTSQPHSLKRIAHATGSSRVLPRRRIVHPGEVNRVRALRTCSDVVVTHSDSRLLHVWDVSAEAEARGSSSPAVRGRVHCDAADLELHGHTADAPFALDTSPVAHDVASGGRDRRVLPRHRLGGLTAPAPAADGRMLVQGGVDDVAFKLAGAGAGAVLASVGEDSGVWIWDSRVGAGLAGGRGLVALAAAPPEAGDGQTVAWCPGADDRASEWLLAVGRQDGVVRVWDCRAVQRGAVLTAAPAEAGTAAYADEVDDEDDEDESPWQPPRAQACKPPP</sequence>
<dbReference type="InterPro" id="IPR015943">
    <property type="entry name" value="WD40/YVTN_repeat-like_dom_sf"/>
</dbReference>
<proteinExistence type="predicted"/>
<dbReference type="Pfam" id="PF12265">
    <property type="entry name" value="CAF1C_H4-bd"/>
    <property type="match status" value="1"/>
</dbReference>
<feature type="compositionally biased region" description="Acidic residues" evidence="3">
    <location>
        <begin position="378"/>
        <end position="389"/>
    </location>
</feature>
<dbReference type="AlphaFoldDB" id="A0A5A8DEA1"/>
<evidence type="ECO:0000256" key="1">
    <source>
        <dbReference type="ARBA" id="ARBA00022574"/>
    </source>
</evidence>
<dbReference type="InterPro" id="IPR036322">
    <property type="entry name" value="WD40_repeat_dom_sf"/>
</dbReference>
<name>A0A5A8DEA1_CAFRO</name>
<dbReference type="SUPFAM" id="SSF50978">
    <property type="entry name" value="WD40 repeat-like"/>
    <property type="match status" value="1"/>
</dbReference>
<gene>
    <name evidence="5" type="ORF">FNF31_03000</name>
</gene>
<keyword evidence="1" id="KW-0853">WD repeat</keyword>
<evidence type="ECO:0000256" key="2">
    <source>
        <dbReference type="ARBA" id="ARBA00022737"/>
    </source>
</evidence>
<organism evidence="5 6">
    <name type="scientific">Cafeteria roenbergensis</name>
    <name type="common">Marine flagellate</name>
    <dbReference type="NCBI Taxonomy" id="33653"/>
    <lineage>
        <taxon>Eukaryota</taxon>
        <taxon>Sar</taxon>
        <taxon>Stramenopiles</taxon>
        <taxon>Bigyra</taxon>
        <taxon>Opalozoa</taxon>
        <taxon>Bicosoecida</taxon>
        <taxon>Cafeteriaceae</taxon>
        <taxon>Cafeteria</taxon>
    </lineage>
</organism>
<dbReference type="InterPro" id="IPR022052">
    <property type="entry name" value="Histone-bd_RBBP4-like_N"/>
</dbReference>
<evidence type="ECO:0000259" key="4">
    <source>
        <dbReference type="Pfam" id="PF12265"/>
    </source>
</evidence>
<feature type="domain" description="Histone-binding protein RBBP4-like N-terminal" evidence="4">
    <location>
        <begin position="15"/>
        <end position="45"/>
    </location>
</feature>
<accession>A0A5A8DEA1</accession>
<comment type="caution">
    <text evidence="5">The sequence shown here is derived from an EMBL/GenBank/DDBJ whole genome shotgun (WGS) entry which is preliminary data.</text>
</comment>
<dbReference type="InterPro" id="IPR050459">
    <property type="entry name" value="WD_repeat_RBAP46/RBAP48/MSI1"/>
</dbReference>
<feature type="region of interest" description="Disordered" evidence="3">
    <location>
        <begin position="371"/>
        <end position="403"/>
    </location>
</feature>
<evidence type="ECO:0000313" key="6">
    <source>
        <dbReference type="Proteomes" id="UP000325113"/>
    </source>
</evidence>
<keyword evidence="2" id="KW-0677">Repeat</keyword>
<dbReference type="Gene3D" id="2.130.10.10">
    <property type="entry name" value="YVTN repeat-like/Quinoprotein amine dehydrogenase"/>
    <property type="match status" value="1"/>
</dbReference>
<dbReference type="EMBL" id="VLTM01000024">
    <property type="protein sequence ID" value="KAA0162944.1"/>
    <property type="molecule type" value="Genomic_DNA"/>
</dbReference>
<protein>
    <recommendedName>
        <fullName evidence="4">Histone-binding protein RBBP4-like N-terminal domain-containing protein</fullName>
    </recommendedName>
</protein>